<accession>A0A8J8G9L8</accession>
<dbReference type="EMBL" id="JABSNO010000029">
    <property type="protein sequence ID" value="NRS93851.1"/>
    <property type="molecule type" value="Genomic_DNA"/>
</dbReference>
<protein>
    <submittedName>
        <fullName evidence="1">Lysozyme family protein</fullName>
    </submittedName>
</protein>
<dbReference type="RefSeq" id="WP_173780392.1">
    <property type="nucleotide sequence ID" value="NZ_JABSNO010000029.1"/>
</dbReference>
<evidence type="ECO:0000313" key="2">
    <source>
        <dbReference type="Proteomes" id="UP000610746"/>
    </source>
</evidence>
<reference evidence="1" key="1">
    <citation type="submission" date="2020-05" db="EMBL/GenBank/DDBJ databases">
        <title>Genomic Encyclopedia of Type Strains, Phase IV (KMG-V): Genome sequencing to study the core and pangenomes of soil and plant-associated prokaryotes.</title>
        <authorList>
            <person name="Whitman W."/>
        </authorList>
    </citation>
    <scope>NUCLEOTIDE SEQUENCE</scope>
    <source>
        <strain evidence="1">16F</strain>
    </source>
</reference>
<sequence>MRKDFTKIKIKINNKDYEDGGIGPNTIKALNNVSDQDKLLNRIAEI</sequence>
<gene>
    <name evidence="1" type="ORF">HNQ03_002942</name>
</gene>
<keyword evidence="2" id="KW-1185">Reference proteome</keyword>
<evidence type="ECO:0000313" key="1">
    <source>
        <dbReference type="EMBL" id="NRS93851.1"/>
    </source>
</evidence>
<comment type="caution">
    <text evidence="1">The sequence shown here is derived from an EMBL/GenBank/DDBJ whole genome shotgun (WGS) entry which is preliminary data.</text>
</comment>
<dbReference type="Proteomes" id="UP000610746">
    <property type="component" value="Unassembled WGS sequence"/>
</dbReference>
<proteinExistence type="predicted"/>
<organism evidence="1 2">
    <name type="scientific">Frigoriflavimonas asaccharolytica</name>
    <dbReference type="NCBI Taxonomy" id="2735899"/>
    <lineage>
        <taxon>Bacteria</taxon>
        <taxon>Pseudomonadati</taxon>
        <taxon>Bacteroidota</taxon>
        <taxon>Flavobacteriia</taxon>
        <taxon>Flavobacteriales</taxon>
        <taxon>Weeksellaceae</taxon>
        <taxon>Frigoriflavimonas</taxon>
    </lineage>
</organism>
<name>A0A8J8G9L8_9FLAO</name>
<dbReference type="AlphaFoldDB" id="A0A8J8G9L8"/>